<evidence type="ECO:0000256" key="1">
    <source>
        <dbReference type="SAM" id="Phobius"/>
    </source>
</evidence>
<reference evidence="2" key="1">
    <citation type="submission" date="2020-11" db="EMBL/GenBank/DDBJ databases">
        <authorList>
            <consortium name="DOE Joint Genome Institute"/>
            <person name="Ahrendt S."/>
            <person name="Riley R."/>
            <person name="Andreopoulos W."/>
            <person name="Labutti K."/>
            <person name="Pangilinan J."/>
            <person name="Ruiz-Duenas F.J."/>
            <person name="Barrasa J.M."/>
            <person name="Sanchez-Garcia M."/>
            <person name="Camarero S."/>
            <person name="Miyauchi S."/>
            <person name="Serrano A."/>
            <person name="Linde D."/>
            <person name="Babiker R."/>
            <person name="Drula E."/>
            <person name="Ayuso-Fernandez I."/>
            <person name="Pacheco R."/>
            <person name="Padilla G."/>
            <person name="Ferreira P."/>
            <person name="Barriuso J."/>
            <person name="Kellner H."/>
            <person name="Castanera R."/>
            <person name="Alfaro M."/>
            <person name="Ramirez L."/>
            <person name="Pisabarro A.G."/>
            <person name="Kuo A."/>
            <person name="Tritt A."/>
            <person name="Lipzen A."/>
            <person name="He G."/>
            <person name="Yan M."/>
            <person name="Ng V."/>
            <person name="Cullen D."/>
            <person name="Martin F."/>
            <person name="Rosso M.-N."/>
            <person name="Henrissat B."/>
            <person name="Hibbett D."/>
            <person name="Martinez A.T."/>
            <person name="Grigoriev I.V."/>
        </authorList>
    </citation>
    <scope>NUCLEOTIDE SEQUENCE</scope>
    <source>
        <strain evidence="2">AH 40177</strain>
    </source>
</reference>
<keyword evidence="1" id="KW-1133">Transmembrane helix</keyword>
<keyword evidence="1" id="KW-0812">Transmembrane</keyword>
<organism evidence="2 3">
    <name type="scientific">Rhodocollybia butyracea</name>
    <dbReference type="NCBI Taxonomy" id="206335"/>
    <lineage>
        <taxon>Eukaryota</taxon>
        <taxon>Fungi</taxon>
        <taxon>Dikarya</taxon>
        <taxon>Basidiomycota</taxon>
        <taxon>Agaricomycotina</taxon>
        <taxon>Agaricomycetes</taxon>
        <taxon>Agaricomycetidae</taxon>
        <taxon>Agaricales</taxon>
        <taxon>Marasmiineae</taxon>
        <taxon>Omphalotaceae</taxon>
        <taxon>Rhodocollybia</taxon>
    </lineage>
</organism>
<accession>A0A9P5U9I3</accession>
<gene>
    <name evidence="2" type="ORF">BDP27DRAFT_1420491</name>
</gene>
<evidence type="ECO:0000313" key="3">
    <source>
        <dbReference type="Proteomes" id="UP000772434"/>
    </source>
</evidence>
<dbReference type="Proteomes" id="UP000772434">
    <property type="component" value="Unassembled WGS sequence"/>
</dbReference>
<comment type="caution">
    <text evidence="2">The sequence shown here is derived from an EMBL/GenBank/DDBJ whole genome shotgun (WGS) entry which is preliminary data.</text>
</comment>
<name>A0A9P5U9I3_9AGAR</name>
<evidence type="ECO:0000313" key="2">
    <source>
        <dbReference type="EMBL" id="KAF9070053.1"/>
    </source>
</evidence>
<sequence>MATEEQEILALLATACYQNMAALIVTGIGFGASLLGTLIAVKLLNVRSWRQASAVLLLCCVVLFICSIWEIVYSSVLTLLQMCKTSLWYLSLLESMGSTTYDRFWRFTLALLMLGDIAINIADAGFDITIVASELVNGQTVVLDWLSVAMTLSVNLLATSLIGWKASPSNIESSLGKGYKKLLSRKFYFFWLNPG</sequence>
<dbReference type="EMBL" id="JADNRY010000045">
    <property type="protein sequence ID" value="KAF9070053.1"/>
    <property type="molecule type" value="Genomic_DNA"/>
</dbReference>
<dbReference type="AlphaFoldDB" id="A0A9P5U9I3"/>
<keyword evidence="1" id="KW-0472">Membrane</keyword>
<feature type="transmembrane region" description="Helical" evidence="1">
    <location>
        <begin position="20"/>
        <end position="41"/>
    </location>
</feature>
<proteinExistence type="predicted"/>
<protein>
    <submittedName>
        <fullName evidence="2">Uncharacterized protein</fullName>
    </submittedName>
</protein>
<feature type="transmembrane region" description="Helical" evidence="1">
    <location>
        <begin position="142"/>
        <end position="164"/>
    </location>
</feature>
<keyword evidence="3" id="KW-1185">Reference proteome</keyword>
<feature type="transmembrane region" description="Helical" evidence="1">
    <location>
        <begin position="104"/>
        <end position="122"/>
    </location>
</feature>
<feature type="transmembrane region" description="Helical" evidence="1">
    <location>
        <begin position="53"/>
        <end position="72"/>
    </location>
</feature>